<evidence type="ECO:0000259" key="11">
    <source>
        <dbReference type="Pfam" id="PF00593"/>
    </source>
</evidence>
<reference evidence="12 13" key="1">
    <citation type="submission" date="2015-09" db="EMBL/GenBank/DDBJ databases">
        <authorList>
            <consortium name="Pathogen Informatics"/>
        </authorList>
    </citation>
    <scope>NUCLEOTIDE SEQUENCE [LARGE SCALE GENOMIC DNA]</scope>
    <source>
        <strain evidence="12 13">2789STDY5608872</strain>
    </source>
</reference>
<dbReference type="Pfam" id="PF13715">
    <property type="entry name" value="CarbopepD_reg_2"/>
    <property type="match status" value="1"/>
</dbReference>
<dbReference type="PROSITE" id="PS52016">
    <property type="entry name" value="TONB_DEPENDENT_REC_3"/>
    <property type="match status" value="1"/>
</dbReference>
<dbReference type="RefSeq" id="WP_044544503.1">
    <property type="nucleotide sequence ID" value="NZ_CDRH01000004.1"/>
</dbReference>
<comment type="similarity">
    <text evidence="10">Belongs to the TonB-dependent receptor family.</text>
</comment>
<keyword evidence="4 10" id="KW-0812">Transmembrane</keyword>
<evidence type="ECO:0000313" key="12">
    <source>
        <dbReference type="EMBL" id="CUM96621.1"/>
    </source>
</evidence>
<dbReference type="GO" id="GO:0009279">
    <property type="term" value="C:cell outer membrane"/>
    <property type="evidence" value="ECO:0007669"/>
    <property type="project" value="UniProtKB-SubCell"/>
</dbReference>
<dbReference type="SUPFAM" id="SSF56935">
    <property type="entry name" value="Porins"/>
    <property type="match status" value="1"/>
</dbReference>
<name>A0A173T1W1_PARDI</name>
<evidence type="ECO:0000256" key="6">
    <source>
        <dbReference type="ARBA" id="ARBA00023077"/>
    </source>
</evidence>
<dbReference type="PANTHER" id="PTHR30069:SF29">
    <property type="entry name" value="HEMOGLOBIN AND HEMOGLOBIN-HAPTOGLOBIN-BINDING PROTEIN 1-RELATED"/>
    <property type="match status" value="1"/>
</dbReference>
<dbReference type="Gene3D" id="2.40.170.20">
    <property type="entry name" value="TonB-dependent receptor, beta-barrel domain"/>
    <property type="match status" value="1"/>
</dbReference>
<evidence type="ECO:0000256" key="7">
    <source>
        <dbReference type="ARBA" id="ARBA00023136"/>
    </source>
</evidence>
<keyword evidence="6" id="KW-0798">TonB box</keyword>
<evidence type="ECO:0000256" key="2">
    <source>
        <dbReference type="ARBA" id="ARBA00022448"/>
    </source>
</evidence>
<evidence type="ECO:0000256" key="1">
    <source>
        <dbReference type="ARBA" id="ARBA00004571"/>
    </source>
</evidence>
<dbReference type="GO" id="GO:0044718">
    <property type="term" value="P:siderophore transmembrane transport"/>
    <property type="evidence" value="ECO:0007669"/>
    <property type="project" value="TreeGrafter"/>
</dbReference>
<dbReference type="PANTHER" id="PTHR30069">
    <property type="entry name" value="TONB-DEPENDENT OUTER MEMBRANE RECEPTOR"/>
    <property type="match status" value="1"/>
</dbReference>
<dbReference type="InterPro" id="IPR037066">
    <property type="entry name" value="Plug_dom_sf"/>
</dbReference>
<dbReference type="AlphaFoldDB" id="A0A173T1W1"/>
<keyword evidence="7 10" id="KW-0472">Membrane</keyword>
<dbReference type="EMBL" id="CYXP01000002">
    <property type="protein sequence ID" value="CUM96621.1"/>
    <property type="molecule type" value="Genomic_DNA"/>
</dbReference>
<dbReference type="Proteomes" id="UP000095591">
    <property type="component" value="Unassembled WGS sequence"/>
</dbReference>
<evidence type="ECO:0000256" key="5">
    <source>
        <dbReference type="ARBA" id="ARBA00022729"/>
    </source>
</evidence>
<keyword evidence="9 10" id="KW-0998">Cell outer membrane</keyword>
<keyword evidence="8 12" id="KW-0675">Receptor</keyword>
<dbReference type="Gene3D" id="2.170.130.10">
    <property type="entry name" value="TonB-dependent receptor, plug domain"/>
    <property type="match status" value="1"/>
</dbReference>
<accession>A0A173T1W1</accession>
<proteinExistence type="inferred from homology"/>
<sequence length="912" mass="102290">MKKRKYIWMILLFVTVAAFAGRRVTIRLDGRPAMELIEAIEGQTGLRVLGDPAVLDSLTVTVDVRDAEPEQVLRDALHSASLFVTRYSNDLIVTSEEELTASLPEGYFNAIVVREVEDTVSYLSLRREQRASSENKVYEIGSPTGQVEEWVTLVGTITNFKTGELLKGVSLQIDDPAIGVTSDASGHYSIRLPAGRRDLRIRSIGLKDTKRQVMLYASGKLDIELEEQVYALSEVSVSANIVENVRSTALGVTRLKMKEIKNIPTAFGELDILKVVMALPGVKSVGEVSSGFNVRGGATDQNLILFNGGTVYNPTHLFGLFSIFNSDVVKDMELYKSSIPAKFGGRISSVLDINSREGSKEKFKGSASLGLLTSSLTVEGPLLNKKTSYIVGARTTYSDWLLNLLPEKSGYKDGNAGFYDLNASIDHRFDVNNSLTLTGYFSHDRFHFDEVERYAYQNASASLKWTHAFHPNLTGTFIAGYDHYNNRTENTDNPATAYTLSFGIDQFYGKADFSWQAHDHHTIGFGLSSLYYNLNPGEYLGKGEASLVLDDRMQSEKALESAIYVGDRWDITPTLSIDAGIRYSMYNVMGPRTYNLYEPDKMPSPSAVIDTKEEGSGVYKTYQGPEFRISARYEFADGFSIKAGYNTMRQNIHKLSNTTIMSPTDTWKLSDANIKPQTGSQVAVGLYKNFIRAGLETSVEGYYKTMDNYLDYRNGANLIMNHHIETDVVNTKGRAYGVEFMIRKPNGKLNGWVSYTYSRTQLRQEDARIKKPVNRGEWYPADYDKPHDLKFVGNYKFTQRFSVSVNCDYSTGRPVSIPVSKYNFAGGEFVYFSDRNQYRIPDYFRMDLSINIEPSHHLTLLTHSTVSLGIYNVTGRDNAYSVYYVAEEGRLKGYKLAIFGAPIPYISYNIKF</sequence>
<dbReference type="SUPFAM" id="SSF49464">
    <property type="entry name" value="Carboxypeptidase regulatory domain-like"/>
    <property type="match status" value="1"/>
</dbReference>
<keyword evidence="3 10" id="KW-1134">Transmembrane beta strand</keyword>
<dbReference type="InterPro" id="IPR039426">
    <property type="entry name" value="TonB-dep_rcpt-like"/>
</dbReference>
<dbReference type="Pfam" id="PF00593">
    <property type="entry name" value="TonB_dep_Rec_b-barrel"/>
    <property type="match status" value="1"/>
</dbReference>
<dbReference type="InterPro" id="IPR000531">
    <property type="entry name" value="Beta-barrel_TonB"/>
</dbReference>
<dbReference type="InterPro" id="IPR008969">
    <property type="entry name" value="CarboxyPept-like_regulatory"/>
</dbReference>
<feature type="domain" description="TonB-dependent receptor-like beta-barrel" evidence="11">
    <location>
        <begin position="413"/>
        <end position="873"/>
    </location>
</feature>
<evidence type="ECO:0000256" key="3">
    <source>
        <dbReference type="ARBA" id="ARBA00022452"/>
    </source>
</evidence>
<organism evidence="12 13">
    <name type="scientific">Parabacteroides distasonis</name>
    <dbReference type="NCBI Taxonomy" id="823"/>
    <lineage>
        <taxon>Bacteria</taxon>
        <taxon>Pseudomonadati</taxon>
        <taxon>Bacteroidota</taxon>
        <taxon>Bacteroidia</taxon>
        <taxon>Bacteroidales</taxon>
        <taxon>Tannerellaceae</taxon>
        <taxon>Parabacteroides</taxon>
    </lineage>
</organism>
<dbReference type="Gene3D" id="2.60.40.1120">
    <property type="entry name" value="Carboxypeptidase-like, regulatory domain"/>
    <property type="match status" value="1"/>
</dbReference>
<evidence type="ECO:0000313" key="13">
    <source>
        <dbReference type="Proteomes" id="UP000095591"/>
    </source>
</evidence>
<protein>
    <submittedName>
        <fullName evidence="12">Outer membrane cobalamin receptor protein</fullName>
    </submittedName>
</protein>
<comment type="subcellular location">
    <subcellularLocation>
        <location evidence="1 10">Cell outer membrane</location>
        <topology evidence="1 10">Multi-pass membrane protein</topology>
    </subcellularLocation>
</comment>
<keyword evidence="5" id="KW-0732">Signal</keyword>
<keyword evidence="2 10" id="KW-0813">Transport</keyword>
<evidence type="ECO:0000256" key="4">
    <source>
        <dbReference type="ARBA" id="ARBA00022692"/>
    </source>
</evidence>
<dbReference type="GO" id="GO:0015344">
    <property type="term" value="F:siderophore uptake transmembrane transporter activity"/>
    <property type="evidence" value="ECO:0007669"/>
    <property type="project" value="TreeGrafter"/>
</dbReference>
<evidence type="ECO:0000256" key="9">
    <source>
        <dbReference type="ARBA" id="ARBA00023237"/>
    </source>
</evidence>
<gene>
    <name evidence="12" type="ORF">ERS852429_01341</name>
</gene>
<evidence type="ECO:0000256" key="8">
    <source>
        <dbReference type="ARBA" id="ARBA00023170"/>
    </source>
</evidence>
<evidence type="ECO:0000256" key="10">
    <source>
        <dbReference type="PROSITE-ProRule" id="PRU01360"/>
    </source>
</evidence>
<dbReference type="InterPro" id="IPR036942">
    <property type="entry name" value="Beta-barrel_TonB_sf"/>
</dbReference>